<evidence type="ECO:0000313" key="2">
    <source>
        <dbReference type="Proteomes" id="UP000708208"/>
    </source>
</evidence>
<dbReference type="OrthoDB" id="7550690at2759"/>
<dbReference type="Proteomes" id="UP000708208">
    <property type="component" value="Unassembled WGS sequence"/>
</dbReference>
<evidence type="ECO:0000313" key="1">
    <source>
        <dbReference type="EMBL" id="CAG7822701.1"/>
    </source>
</evidence>
<name>A0A8J2PPR1_9HEXA</name>
<protein>
    <submittedName>
        <fullName evidence="1">Uncharacterized protein</fullName>
    </submittedName>
</protein>
<sequence>MIRHLSAVGGTECTKVLNLMMLELMTDDVAVKYSYKGQRDKLKFEDLHFAPIFKVSSADLRADISKIRDVLRKHARVRLPYWEGDDMKLARVVSDGLMLKEKGNSFIEIGDFNVIQYQKRAEVWRLI</sequence>
<gene>
    <name evidence="1" type="ORF">AFUS01_LOCUS32959</name>
</gene>
<organism evidence="1 2">
    <name type="scientific">Allacma fusca</name>
    <dbReference type="NCBI Taxonomy" id="39272"/>
    <lineage>
        <taxon>Eukaryota</taxon>
        <taxon>Metazoa</taxon>
        <taxon>Ecdysozoa</taxon>
        <taxon>Arthropoda</taxon>
        <taxon>Hexapoda</taxon>
        <taxon>Collembola</taxon>
        <taxon>Symphypleona</taxon>
        <taxon>Sminthuridae</taxon>
        <taxon>Allacma</taxon>
    </lineage>
</organism>
<dbReference type="AlphaFoldDB" id="A0A8J2PPR1"/>
<reference evidence="1" key="1">
    <citation type="submission" date="2021-06" db="EMBL/GenBank/DDBJ databases">
        <authorList>
            <person name="Hodson N. C."/>
            <person name="Mongue J. A."/>
            <person name="Jaron S. K."/>
        </authorList>
    </citation>
    <scope>NUCLEOTIDE SEQUENCE</scope>
</reference>
<comment type="caution">
    <text evidence="1">The sequence shown here is derived from an EMBL/GenBank/DDBJ whole genome shotgun (WGS) entry which is preliminary data.</text>
</comment>
<dbReference type="EMBL" id="CAJVCH010527163">
    <property type="protein sequence ID" value="CAG7822701.1"/>
    <property type="molecule type" value="Genomic_DNA"/>
</dbReference>
<accession>A0A8J2PPR1</accession>
<keyword evidence="2" id="KW-1185">Reference proteome</keyword>
<proteinExistence type="predicted"/>